<keyword evidence="3" id="KW-1003">Cell membrane</keyword>
<dbReference type="Proteomes" id="UP000287224">
    <property type="component" value="Unassembled WGS sequence"/>
</dbReference>
<dbReference type="PROSITE" id="PS50928">
    <property type="entry name" value="ABC_TM1"/>
    <property type="match status" value="1"/>
</dbReference>
<feature type="transmembrane region" description="Helical" evidence="7">
    <location>
        <begin position="175"/>
        <end position="198"/>
    </location>
</feature>
<reference evidence="10" key="1">
    <citation type="submission" date="2018-12" db="EMBL/GenBank/DDBJ databases">
        <title>Tengunoibacter tsumagoiensis gen. nov., sp. nov., Dictyobacter kobayashii sp. nov., D. alpinus sp. nov., and D. joshuensis sp. nov. and description of Dictyobacteraceae fam. nov. within the order Ktedonobacterales isolated from Tengu-no-mugimeshi.</title>
        <authorList>
            <person name="Wang C.M."/>
            <person name="Zheng Y."/>
            <person name="Sakai Y."/>
            <person name="Toyoda A."/>
            <person name="Minakuchi Y."/>
            <person name="Abe K."/>
            <person name="Yokota A."/>
            <person name="Yabe S."/>
        </authorList>
    </citation>
    <scope>NUCLEOTIDE SEQUENCE [LARGE SCALE GENOMIC DNA]</scope>
    <source>
        <strain evidence="10">S-27</strain>
    </source>
</reference>
<dbReference type="OrthoDB" id="9809173at2"/>
<evidence type="ECO:0000313" key="9">
    <source>
        <dbReference type="EMBL" id="GCE08593.1"/>
    </source>
</evidence>
<evidence type="ECO:0000313" key="10">
    <source>
        <dbReference type="Proteomes" id="UP000287224"/>
    </source>
</evidence>
<comment type="caution">
    <text evidence="9">The sequence shown here is derived from an EMBL/GenBank/DDBJ whole genome shotgun (WGS) entry which is preliminary data.</text>
</comment>
<keyword evidence="10" id="KW-1185">Reference proteome</keyword>
<dbReference type="Gene3D" id="1.10.3720.10">
    <property type="entry name" value="MetI-like"/>
    <property type="match status" value="1"/>
</dbReference>
<dbReference type="AlphaFoldDB" id="A0A401ZP12"/>
<keyword evidence="4 7" id="KW-0812">Transmembrane</keyword>
<dbReference type="RefSeq" id="WP_126601112.1">
    <property type="nucleotide sequence ID" value="NZ_BIFQ01000002.1"/>
</dbReference>
<evidence type="ECO:0000256" key="1">
    <source>
        <dbReference type="ARBA" id="ARBA00004651"/>
    </source>
</evidence>
<sequence>MSEMLIQQEAAQSARQVRTVPQGNVNWRTQLTGWSFVLPFLIGYAIFTLWPVILGFRMSFYNWSLNGVARFLGLGNYQELMGDADFWNSLWHTIYFTVLSTPILVILAFFLALLANRQMPGRWIFRTAFFIPVALPIAVTAIIWNWLYQPGFGLINNMLAGIGLGPVDWLNDAHVAMISIVIMTVWWTVGSNFLLYLAGLQQVPAELYEAAAIDGAGSWAKTISITLPQLSRITMLVVILQVIASLQVFGQMYLLTGGGPNFATRSVVEYMYETGFSSFRMGFASAASYILFFLMLIITIMQFVFFQRPQRRA</sequence>
<proteinExistence type="inferred from homology"/>
<organism evidence="9 10">
    <name type="scientific">Dictyobacter aurantiacus</name>
    <dbReference type="NCBI Taxonomy" id="1936993"/>
    <lineage>
        <taxon>Bacteria</taxon>
        <taxon>Bacillati</taxon>
        <taxon>Chloroflexota</taxon>
        <taxon>Ktedonobacteria</taxon>
        <taxon>Ktedonobacterales</taxon>
        <taxon>Dictyobacteraceae</taxon>
        <taxon>Dictyobacter</taxon>
    </lineage>
</organism>
<dbReference type="EMBL" id="BIFQ01000002">
    <property type="protein sequence ID" value="GCE08593.1"/>
    <property type="molecule type" value="Genomic_DNA"/>
</dbReference>
<keyword evidence="2 7" id="KW-0813">Transport</keyword>
<dbReference type="InterPro" id="IPR035906">
    <property type="entry name" value="MetI-like_sf"/>
</dbReference>
<dbReference type="InterPro" id="IPR000515">
    <property type="entry name" value="MetI-like"/>
</dbReference>
<evidence type="ECO:0000256" key="5">
    <source>
        <dbReference type="ARBA" id="ARBA00022989"/>
    </source>
</evidence>
<evidence type="ECO:0000256" key="4">
    <source>
        <dbReference type="ARBA" id="ARBA00022692"/>
    </source>
</evidence>
<feature type="transmembrane region" description="Helical" evidence="7">
    <location>
        <begin position="127"/>
        <end position="148"/>
    </location>
</feature>
<dbReference type="SUPFAM" id="SSF161098">
    <property type="entry name" value="MetI-like"/>
    <property type="match status" value="1"/>
</dbReference>
<feature type="domain" description="ABC transmembrane type-1" evidence="8">
    <location>
        <begin position="90"/>
        <end position="302"/>
    </location>
</feature>
<dbReference type="Pfam" id="PF00528">
    <property type="entry name" value="BPD_transp_1"/>
    <property type="match status" value="1"/>
</dbReference>
<keyword evidence="5 7" id="KW-1133">Transmembrane helix</keyword>
<feature type="transmembrane region" description="Helical" evidence="7">
    <location>
        <begin position="94"/>
        <end position="115"/>
    </location>
</feature>
<evidence type="ECO:0000256" key="3">
    <source>
        <dbReference type="ARBA" id="ARBA00022475"/>
    </source>
</evidence>
<feature type="transmembrane region" description="Helical" evidence="7">
    <location>
        <begin position="233"/>
        <end position="254"/>
    </location>
</feature>
<protein>
    <submittedName>
        <fullName evidence="9">Sugar ABC transporter permease</fullName>
    </submittedName>
</protein>
<name>A0A401ZP12_9CHLR</name>
<dbReference type="GO" id="GO:0055085">
    <property type="term" value="P:transmembrane transport"/>
    <property type="evidence" value="ECO:0007669"/>
    <property type="project" value="InterPro"/>
</dbReference>
<dbReference type="CDD" id="cd06261">
    <property type="entry name" value="TM_PBP2"/>
    <property type="match status" value="1"/>
</dbReference>
<dbReference type="PANTHER" id="PTHR30193">
    <property type="entry name" value="ABC TRANSPORTER PERMEASE PROTEIN"/>
    <property type="match status" value="1"/>
</dbReference>
<comment type="similarity">
    <text evidence="7">Belongs to the binding-protein-dependent transport system permease family.</text>
</comment>
<keyword evidence="6 7" id="KW-0472">Membrane</keyword>
<gene>
    <name evidence="9" type="ORF">KDAU_59220</name>
</gene>
<feature type="transmembrane region" description="Helical" evidence="7">
    <location>
        <begin position="36"/>
        <end position="56"/>
    </location>
</feature>
<evidence type="ECO:0000256" key="2">
    <source>
        <dbReference type="ARBA" id="ARBA00022448"/>
    </source>
</evidence>
<dbReference type="GO" id="GO:0005886">
    <property type="term" value="C:plasma membrane"/>
    <property type="evidence" value="ECO:0007669"/>
    <property type="project" value="UniProtKB-SubCell"/>
</dbReference>
<comment type="subcellular location">
    <subcellularLocation>
        <location evidence="1 7">Cell membrane</location>
        <topology evidence="1 7">Multi-pass membrane protein</topology>
    </subcellularLocation>
</comment>
<evidence type="ECO:0000256" key="7">
    <source>
        <dbReference type="RuleBase" id="RU363032"/>
    </source>
</evidence>
<feature type="transmembrane region" description="Helical" evidence="7">
    <location>
        <begin position="286"/>
        <end position="306"/>
    </location>
</feature>
<dbReference type="InterPro" id="IPR051393">
    <property type="entry name" value="ABC_transporter_permease"/>
</dbReference>
<evidence type="ECO:0000256" key="6">
    <source>
        <dbReference type="ARBA" id="ARBA00023136"/>
    </source>
</evidence>
<dbReference type="PANTHER" id="PTHR30193:SF41">
    <property type="entry name" value="DIACETYLCHITOBIOSE UPTAKE SYSTEM PERMEASE PROTEIN NGCF"/>
    <property type="match status" value="1"/>
</dbReference>
<accession>A0A401ZP12</accession>
<evidence type="ECO:0000259" key="8">
    <source>
        <dbReference type="PROSITE" id="PS50928"/>
    </source>
</evidence>